<proteinExistence type="predicted"/>
<name>A0ABR6MW06_9DEIO</name>
<keyword evidence="2" id="KW-1185">Reference proteome</keyword>
<organism evidence="1 2">
    <name type="scientific">Deinococcus metallilatus</name>
    <dbReference type="NCBI Taxonomy" id="1211322"/>
    <lineage>
        <taxon>Bacteria</taxon>
        <taxon>Thermotogati</taxon>
        <taxon>Deinococcota</taxon>
        <taxon>Deinococci</taxon>
        <taxon>Deinococcales</taxon>
        <taxon>Deinococcaceae</taxon>
        <taxon>Deinococcus</taxon>
    </lineage>
</organism>
<evidence type="ECO:0000313" key="1">
    <source>
        <dbReference type="EMBL" id="MBB5296108.1"/>
    </source>
</evidence>
<dbReference type="GO" id="GO:0051301">
    <property type="term" value="P:cell division"/>
    <property type="evidence" value="ECO:0007669"/>
    <property type="project" value="UniProtKB-KW"/>
</dbReference>
<accession>A0ABR6MW06</accession>
<protein>
    <submittedName>
        <fullName evidence="1">Cell division septal protein FtsQ</fullName>
    </submittedName>
</protein>
<comment type="caution">
    <text evidence="1">The sequence shown here is derived from an EMBL/GenBank/DDBJ whole genome shotgun (WGS) entry which is preliminary data.</text>
</comment>
<keyword evidence="1" id="KW-0131">Cell cycle</keyword>
<reference evidence="1 2" key="1">
    <citation type="submission" date="2020-08" db="EMBL/GenBank/DDBJ databases">
        <title>Genomic Encyclopedia of Type Strains, Phase IV (KMG-IV): sequencing the most valuable type-strain genomes for metagenomic binning, comparative biology and taxonomic classification.</title>
        <authorList>
            <person name="Goeker M."/>
        </authorList>
    </citation>
    <scope>NUCLEOTIDE SEQUENCE [LARGE SCALE GENOMIC DNA]</scope>
    <source>
        <strain evidence="1 2">DSM 105434</strain>
    </source>
</reference>
<keyword evidence="1" id="KW-0132">Cell division</keyword>
<dbReference type="Proteomes" id="UP000536909">
    <property type="component" value="Unassembled WGS sequence"/>
</dbReference>
<evidence type="ECO:0000313" key="2">
    <source>
        <dbReference type="Proteomes" id="UP000536909"/>
    </source>
</evidence>
<gene>
    <name evidence="1" type="ORF">HNQ10_002950</name>
</gene>
<sequence>MLLVHKKRTKNRKARQAKFRRSVKLLAAWTGFVTALVALVTALAELIHTLGKLLP</sequence>
<dbReference type="EMBL" id="JACHFV010000010">
    <property type="protein sequence ID" value="MBB5296108.1"/>
    <property type="molecule type" value="Genomic_DNA"/>
</dbReference>